<dbReference type="GO" id="GO:0003677">
    <property type="term" value="F:DNA binding"/>
    <property type="evidence" value="ECO:0007669"/>
    <property type="project" value="InterPro"/>
</dbReference>
<dbReference type="Proteomes" id="UP000432727">
    <property type="component" value="Unassembled WGS sequence"/>
</dbReference>
<evidence type="ECO:0000313" key="2">
    <source>
        <dbReference type="EMBL" id="MXO96921.1"/>
    </source>
</evidence>
<dbReference type="Gene3D" id="1.10.1660.10">
    <property type="match status" value="1"/>
</dbReference>
<dbReference type="RefSeq" id="WP_160595939.1">
    <property type="nucleotide sequence ID" value="NZ_WTYI01000001.1"/>
</dbReference>
<feature type="domain" description="HTH merR-type" evidence="1">
    <location>
        <begin position="7"/>
        <end position="80"/>
    </location>
</feature>
<keyword evidence="3" id="KW-1185">Reference proteome</keyword>
<protein>
    <submittedName>
        <fullName evidence="2">MerR family transcriptional regulator</fullName>
    </submittedName>
</protein>
<dbReference type="AlphaFoldDB" id="A0A6I4TP97"/>
<reference evidence="2 3" key="1">
    <citation type="submission" date="2019-12" db="EMBL/GenBank/DDBJ databases">
        <title>Genomic-based taxomic classification of the family Erythrobacteraceae.</title>
        <authorList>
            <person name="Xu L."/>
        </authorList>
    </citation>
    <scope>NUCLEOTIDE SEQUENCE [LARGE SCALE GENOMIC DNA]</scope>
    <source>
        <strain evidence="2 3">JCM 12189</strain>
    </source>
</reference>
<evidence type="ECO:0000259" key="1">
    <source>
        <dbReference type="SMART" id="SM00422"/>
    </source>
</evidence>
<comment type="caution">
    <text evidence="2">The sequence shown here is derived from an EMBL/GenBank/DDBJ whole genome shotgun (WGS) entry which is preliminary data.</text>
</comment>
<dbReference type="Pfam" id="PF13411">
    <property type="entry name" value="MerR_1"/>
    <property type="match status" value="1"/>
</dbReference>
<organism evidence="2 3">
    <name type="scientific">Qipengyuania aquimaris</name>
    <dbReference type="NCBI Taxonomy" id="255984"/>
    <lineage>
        <taxon>Bacteria</taxon>
        <taxon>Pseudomonadati</taxon>
        <taxon>Pseudomonadota</taxon>
        <taxon>Alphaproteobacteria</taxon>
        <taxon>Sphingomonadales</taxon>
        <taxon>Erythrobacteraceae</taxon>
        <taxon>Qipengyuania</taxon>
    </lineage>
</organism>
<dbReference type="SUPFAM" id="SSF46955">
    <property type="entry name" value="Putative DNA-binding domain"/>
    <property type="match status" value="1"/>
</dbReference>
<proteinExistence type="predicted"/>
<gene>
    <name evidence="2" type="ORF">GRI34_10890</name>
</gene>
<dbReference type="OrthoDB" id="7410529at2"/>
<dbReference type="GO" id="GO:0006355">
    <property type="term" value="P:regulation of DNA-templated transcription"/>
    <property type="evidence" value="ECO:0007669"/>
    <property type="project" value="InterPro"/>
</dbReference>
<accession>A0A6I4TP97</accession>
<name>A0A6I4TP97_9SPHN</name>
<evidence type="ECO:0000313" key="3">
    <source>
        <dbReference type="Proteomes" id="UP000432727"/>
    </source>
</evidence>
<dbReference type="SMART" id="SM00422">
    <property type="entry name" value="HTH_MERR"/>
    <property type="match status" value="1"/>
</dbReference>
<dbReference type="EMBL" id="WTYI01000001">
    <property type="protein sequence ID" value="MXO96921.1"/>
    <property type="molecule type" value="Genomic_DNA"/>
</dbReference>
<dbReference type="InterPro" id="IPR000551">
    <property type="entry name" value="MerR-type_HTH_dom"/>
</dbReference>
<sequence>MTSVDKIRAKAVKEICGFGSVAMIDYLERSGVFIPQIRRRKRRGVPRLYTFRDVLILKTIATLLENGASVAAIKDALEKLQAYRWKADPAVLEHSPGAIRHLVFSGGNFYFPRSRDELVDLTFDGQLTFAFVLDLDRLHTVVQSEWGQERIRLLG</sequence>
<dbReference type="InterPro" id="IPR009061">
    <property type="entry name" value="DNA-bd_dom_put_sf"/>
</dbReference>